<accession>A0A151NML1</accession>
<comment type="caution">
    <text evidence="1">The sequence shown here is derived from an EMBL/GenBank/DDBJ whole genome shotgun (WGS) entry which is preliminary data.</text>
</comment>
<dbReference type="EMBL" id="AKHW03002540">
    <property type="protein sequence ID" value="KYO38028.1"/>
    <property type="molecule type" value="Genomic_DNA"/>
</dbReference>
<sequence>MRFCGGHQGPGRNSTLQVHHLASLPTFPSEALEIGYSQSSPHDLSGKVQVPEYKFFNERALEEDWPNPRASQKTTMIPTETYHNEDQTYQTLFTCQ</sequence>
<keyword evidence="2" id="KW-1185">Reference proteome</keyword>
<evidence type="ECO:0000313" key="2">
    <source>
        <dbReference type="Proteomes" id="UP000050525"/>
    </source>
</evidence>
<organism evidence="1 2">
    <name type="scientific">Alligator mississippiensis</name>
    <name type="common">American alligator</name>
    <dbReference type="NCBI Taxonomy" id="8496"/>
    <lineage>
        <taxon>Eukaryota</taxon>
        <taxon>Metazoa</taxon>
        <taxon>Chordata</taxon>
        <taxon>Craniata</taxon>
        <taxon>Vertebrata</taxon>
        <taxon>Euteleostomi</taxon>
        <taxon>Archelosauria</taxon>
        <taxon>Archosauria</taxon>
        <taxon>Crocodylia</taxon>
        <taxon>Alligatoridae</taxon>
        <taxon>Alligatorinae</taxon>
        <taxon>Alligator</taxon>
    </lineage>
</organism>
<gene>
    <name evidence="1" type="ORF">Y1Q_0019499</name>
</gene>
<dbReference type="AlphaFoldDB" id="A0A151NML1"/>
<protein>
    <submittedName>
        <fullName evidence="1">Uncharacterized protein</fullName>
    </submittedName>
</protein>
<name>A0A151NML1_ALLMI</name>
<reference evidence="1 2" key="1">
    <citation type="journal article" date="2012" name="Genome Biol.">
        <title>Sequencing three crocodilian genomes to illuminate the evolution of archosaurs and amniotes.</title>
        <authorList>
            <person name="St John J.A."/>
            <person name="Braun E.L."/>
            <person name="Isberg S.R."/>
            <person name="Miles L.G."/>
            <person name="Chong A.Y."/>
            <person name="Gongora J."/>
            <person name="Dalzell P."/>
            <person name="Moran C."/>
            <person name="Bed'hom B."/>
            <person name="Abzhanov A."/>
            <person name="Burgess S.C."/>
            <person name="Cooksey A.M."/>
            <person name="Castoe T.A."/>
            <person name="Crawford N.G."/>
            <person name="Densmore L.D."/>
            <person name="Drew J.C."/>
            <person name="Edwards S.V."/>
            <person name="Faircloth B.C."/>
            <person name="Fujita M.K."/>
            <person name="Greenwold M.J."/>
            <person name="Hoffmann F.G."/>
            <person name="Howard J.M."/>
            <person name="Iguchi T."/>
            <person name="Janes D.E."/>
            <person name="Khan S.Y."/>
            <person name="Kohno S."/>
            <person name="de Koning A.J."/>
            <person name="Lance S.L."/>
            <person name="McCarthy F.M."/>
            <person name="McCormack J.E."/>
            <person name="Merchant M.E."/>
            <person name="Peterson D.G."/>
            <person name="Pollock D.D."/>
            <person name="Pourmand N."/>
            <person name="Raney B.J."/>
            <person name="Roessler K.A."/>
            <person name="Sanford J.R."/>
            <person name="Sawyer R.H."/>
            <person name="Schmidt C.J."/>
            <person name="Triplett E.W."/>
            <person name="Tuberville T.D."/>
            <person name="Venegas-Anaya M."/>
            <person name="Howard J.T."/>
            <person name="Jarvis E.D."/>
            <person name="Guillette L.J.Jr."/>
            <person name="Glenn T.C."/>
            <person name="Green R.E."/>
            <person name="Ray D.A."/>
        </authorList>
    </citation>
    <scope>NUCLEOTIDE SEQUENCE [LARGE SCALE GENOMIC DNA]</scope>
    <source>
        <strain evidence="1">KSC_2009_1</strain>
    </source>
</reference>
<dbReference type="Proteomes" id="UP000050525">
    <property type="component" value="Unassembled WGS sequence"/>
</dbReference>
<proteinExistence type="predicted"/>
<evidence type="ECO:0000313" key="1">
    <source>
        <dbReference type="EMBL" id="KYO38028.1"/>
    </source>
</evidence>